<gene>
    <name evidence="1" type="ORF">QF025_004833</name>
</gene>
<protein>
    <recommendedName>
        <fullName evidence="3">DUF4148 domain-containing protein</fullName>
    </recommendedName>
</protein>
<evidence type="ECO:0008006" key="3">
    <source>
        <dbReference type="Google" id="ProtNLM"/>
    </source>
</evidence>
<dbReference type="AlphaFoldDB" id="A0ABD5CM11"/>
<reference evidence="1 2" key="1">
    <citation type="submission" date="2023-08" db="EMBL/GenBank/DDBJ databases">
        <title>Genome sequencing of plant associated microbes to promote plant fitness in Sorghum bicolor and Oryza sativa.</title>
        <authorList>
            <person name="Coleman-Derr D."/>
        </authorList>
    </citation>
    <scope>NUCLEOTIDE SEQUENCE [LARGE SCALE GENOMIC DNA]</scope>
    <source>
        <strain evidence="1 2">SLBN-33</strain>
    </source>
</reference>
<proteinExistence type="predicted"/>
<dbReference type="Pfam" id="PF13663">
    <property type="entry name" value="DUF4148"/>
    <property type="match status" value="1"/>
</dbReference>
<comment type="caution">
    <text evidence="1">The sequence shown here is derived from an EMBL/GenBank/DDBJ whole genome shotgun (WGS) entry which is preliminary data.</text>
</comment>
<dbReference type="Proteomes" id="UP001245184">
    <property type="component" value="Unassembled WGS sequence"/>
</dbReference>
<dbReference type="EMBL" id="JAVIZN010000002">
    <property type="protein sequence ID" value="MDR6206113.1"/>
    <property type="molecule type" value="Genomic_DNA"/>
</dbReference>
<name>A0ABD5CM11_9BURK</name>
<dbReference type="PROSITE" id="PS51257">
    <property type="entry name" value="PROKAR_LIPOPROTEIN"/>
    <property type="match status" value="1"/>
</dbReference>
<sequence length="115" mass="12700">MSTRQTFRPARWARWALPAVWASSAFALLLAGCVVGGAPYAGPHLSPTECRDLAALKTNAPPTMGQHQSELAALRKAGYDPSPWYDDPYYPDDLQAAQRLVDYWFQTECPQSQTG</sequence>
<organism evidence="1 2">
    <name type="scientific">Paraburkholderia graminis</name>
    <dbReference type="NCBI Taxonomy" id="60548"/>
    <lineage>
        <taxon>Bacteria</taxon>
        <taxon>Pseudomonadati</taxon>
        <taxon>Pseudomonadota</taxon>
        <taxon>Betaproteobacteria</taxon>
        <taxon>Burkholderiales</taxon>
        <taxon>Burkholderiaceae</taxon>
        <taxon>Paraburkholderia</taxon>
    </lineage>
</organism>
<evidence type="ECO:0000313" key="2">
    <source>
        <dbReference type="Proteomes" id="UP001245184"/>
    </source>
</evidence>
<evidence type="ECO:0000313" key="1">
    <source>
        <dbReference type="EMBL" id="MDR6206113.1"/>
    </source>
</evidence>
<accession>A0ABD5CM11</accession>
<dbReference type="InterPro" id="IPR025421">
    <property type="entry name" value="DUF4148"/>
</dbReference>
<dbReference type="RefSeq" id="WP_307258990.1">
    <property type="nucleotide sequence ID" value="NZ_ATXV01000001.1"/>
</dbReference>